<dbReference type="Proteomes" id="UP001515683">
    <property type="component" value="Unassembled WGS sequence"/>
</dbReference>
<sequence>MREEDASLMIIRHSVSQLEDQQKQQVISCVAALRQTMSAFSREDAELALMVVAAEVAADEQPGTETER</sequence>
<proteinExistence type="predicted"/>
<comment type="caution">
    <text evidence="1">The sequence shown here is derived from an EMBL/GenBank/DDBJ whole genome shotgun (WGS) entry which is preliminary data.</text>
</comment>
<organism evidence="1 2">
    <name type="scientific">Candidatus Pantoea multigeneris</name>
    <dbReference type="NCBI Taxonomy" id="2608357"/>
    <lineage>
        <taxon>Bacteria</taxon>
        <taxon>Pseudomonadati</taxon>
        <taxon>Pseudomonadota</taxon>
        <taxon>Gammaproteobacteria</taxon>
        <taxon>Enterobacterales</taxon>
        <taxon>Erwiniaceae</taxon>
        <taxon>Pantoea</taxon>
    </lineage>
</organism>
<dbReference type="EMBL" id="VWXF01000003">
    <property type="protein sequence ID" value="NIF21834.1"/>
    <property type="molecule type" value="Genomic_DNA"/>
</dbReference>
<evidence type="ECO:0000313" key="1">
    <source>
        <dbReference type="EMBL" id="NIF21834.1"/>
    </source>
</evidence>
<evidence type="ECO:0000313" key="2">
    <source>
        <dbReference type="Proteomes" id="UP001515683"/>
    </source>
</evidence>
<gene>
    <name evidence="1" type="ORF">F3J40_09525</name>
</gene>
<protein>
    <submittedName>
        <fullName evidence="1">Uncharacterized protein</fullName>
    </submittedName>
</protein>
<dbReference type="RefSeq" id="WP_167014066.1">
    <property type="nucleotide sequence ID" value="NZ_VWXF01000003.1"/>
</dbReference>
<name>A0ABX0RDT1_9GAMM</name>
<accession>A0ABX0RDT1</accession>
<reference evidence="1 2" key="1">
    <citation type="journal article" date="2019" name="bioRxiv">
        <title>Bacteria contribute to plant secondary compound degradation in a generalist herbivore system.</title>
        <authorList>
            <person name="Francoeur C.B."/>
            <person name="Khadempour L."/>
            <person name="Moreira-Soto R.D."/>
            <person name="Gotting K."/>
            <person name="Book A.J."/>
            <person name="Pinto-Tomas A.A."/>
            <person name="Keefover-Ring K."/>
            <person name="Currie C.R."/>
        </authorList>
    </citation>
    <scope>NUCLEOTIDE SEQUENCE [LARGE SCALE GENOMIC DNA]</scope>
    <source>
        <strain evidence="1">Acro-835</strain>
    </source>
</reference>
<keyword evidence="2" id="KW-1185">Reference proteome</keyword>